<dbReference type="Proteomes" id="UP000275078">
    <property type="component" value="Unassembled WGS sequence"/>
</dbReference>
<gene>
    <name evidence="1" type="ORF">BJ508DRAFT_31603</name>
</gene>
<sequence>MDNTRHMSSTSLSWTKLKTGRNSTTDTVISSSNALWFRNRDYLHHLWKIRRGLKRQYSIWKVRGKTATWSHCLEEYSVAREWKIRMKLRFCKGWSRALVASLTLWTKYLGEPLSAKVLRGVPGGVLGA</sequence>
<dbReference type="AlphaFoldDB" id="A0A3N4IK31"/>
<protein>
    <submittedName>
        <fullName evidence="1">Uncharacterized protein</fullName>
    </submittedName>
</protein>
<proteinExistence type="predicted"/>
<reference evidence="1 2" key="1">
    <citation type="journal article" date="2018" name="Nat. Ecol. Evol.">
        <title>Pezizomycetes genomes reveal the molecular basis of ectomycorrhizal truffle lifestyle.</title>
        <authorList>
            <person name="Murat C."/>
            <person name="Payen T."/>
            <person name="Noel B."/>
            <person name="Kuo A."/>
            <person name="Morin E."/>
            <person name="Chen J."/>
            <person name="Kohler A."/>
            <person name="Krizsan K."/>
            <person name="Balestrini R."/>
            <person name="Da Silva C."/>
            <person name="Montanini B."/>
            <person name="Hainaut M."/>
            <person name="Levati E."/>
            <person name="Barry K.W."/>
            <person name="Belfiori B."/>
            <person name="Cichocki N."/>
            <person name="Clum A."/>
            <person name="Dockter R.B."/>
            <person name="Fauchery L."/>
            <person name="Guy J."/>
            <person name="Iotti M."/>
            <person name="Le Tacon F."/>
            <person name="Lindquist E.A."/>
            <person name="Lipzen A."/>
            <person name="Malagnac F."/>
            <person name="Mello A."/>
            <person name="Molinier V."/>
            <person name="Miyauchi S."/>
            <person name="Poulain J."/>
            <person name="Riccioni C."/>
            <person name="Rubini A."/>
            <person name="Sitrit Y."/>
            <person name="Splivallo R."/>
            <person name="Traeger S."/>
            <person name="Wang M."/>
            <person name="Zifcakova L."/>
            <person name="Wipf D."/>
            <person name="Zambonelli A."/>
            <person name="Paolocci F."/>
            <person name="Nowrousian M."/>
            <person name="Ottonello S."/>
            <person name="Baldrian P."/>
            <person name="Spatafora J.W."/>
            <person name="Henrissat B."/>
            <person name="Nagy L.G."/>
            <person name="Aury J.M."/>
            <person name="Wincker P."/>
            <person name="Grigoriev I.V."/>
            <person name="Bonfante P."/>
            <person name="Martin F.M."/>
        </authorList>
    </citation>
    <scope>NUCLEOTIDE SEQUENCE [LARGE SCALE GENOMIC DNA]</scope>
    <source>
        <strain evidence="1 2">RN42</strain>
    </source>
</reference>
<dbReference type="EMBL" id="ML119658">
    <property type="protein sequence ID" value="RPA84541.1"/>
    <property type="molecule type" value="Genomic_DNA"/>
</dbReference>
<evidence type="ECO:0000313" key="1">
    <source>
        <dbReference type="EMBL" id="RPA84541.1"/>
    </source>
</evidence>
<evidence type="ECO:0000313" key="2">
    <source>
        <dbReference type="Proteomes" id="UP000275078"/>
    </source>
</evidence>
<organism evidence="1 2">
    <name type="scientific">Ascobolus immersus RN42</name>
    <dbReference type="NCBI Taxonomy" id="1160509"/>
    <lineage>
        <taxon>Eukaryota</taxon>
        <taxon>Fungi</taxon>
        <taxon>Dikarya</taxon>
        <taxon>Ascomycota</taxon>
        <taxon>Pezizomycotina</taxon>
        <taxon>Pezizomycetes</taxon>
        <taxon>Pezizales</taxon>
        <taxon>Ascobolaceae</taxon>
        <taxon>Ascobolus</taxon>
    </lineage>
</organism>
<name>A0A3N4IK31_ASCIM</name>
<accession>A0A3N4IK31</accession>
<keyword evidence="2" id="KW-1185">Reference proteome</keyword>